<proteinExistence type="predicted"/>
<dbReference type="EMBL" id="JAAXKZ010000005">
    <property type="protein sequence ID" value="NMH90533.1"/>
    <property type="molecule type" value="Genomic_DNA"/>
</dbReference>
<dbReference type="SUPFAM" id="SSF103481">
    <property type="entry name" value="Multidrug resistance efflux transporter EmrE"/>
    <property type="match status" value="1"/>
</dbReference>
<organism evidence="3 4">
    <name type="scientific">Pseudonocardia bannensis</name>
    <dbReference type="NCBI Taxonomy" id="630973"/>
    <lineage>
        <taxon>Bacteria</taxon>
        <taxon>Bacillati</taxon>
        <taxon>Actinomycetota</taxon>
        <taxon>Actinomycetes</taxon>
        <taxon>Pseudonocardiales</taxon>
        <taxon>Pseudonocardiaceae</taxon>
        <taxon>Pseudonocardia</taxon>
    </lineage>
</organism>
<feature type="compositionally biased region" description="Low complexity" evidence="1">
    <location>
        <begin position="81"/>
        <end position="94"/>
    </location>
</feature>
<sequence>MAFLFRAIGTGPMSVVVPVSALAGAALPVLVALLALGDRPTPAAPAGIAVALPAIWLVSRPHETSHDGSEGGITSRHRRSVAGIAAASPASAMH</sequence>
<evidence type="ECO:0000313" key="3">
    <source>
        <dbReference type="EMBL" id="NMH90533.1"/>
    </source>
</evidence>
<keyword evidence="4" id="KW-1185">Reference proteome</keyword>
<keyword evidence="2" id="KW-0472">Membrane</keyword>
<accession>A0A848DD72</accession>
<dbReference type="AlphaFoldDB" id="A0A848DD72"/>
<feature type="region of interest" description="Disordered" evidence="1">
    <location>
        <begin position="63"/>
        <end position="94"/>
    </location>
</feature>
<evidence type="ECO:0008006" key="5">
    <source>
        <dbReference type="Google" id="ProtNLM"/>
    </source>
</evidence>
<evidence type="ECO:0000256" key="1">
    <source>
        <dbReference type="SAM" id="MobiDB-lite"/>
    </source>
</evidence>
<dbReference type="Proteomes" id="UP000586918">
    <property type="component" value="Unassembled WGS sequence"/>
</dbReference>
<dbReference type="InterPro" id="IPR037185">
    <property type="entry name" value="EmrE-like"/>
</dbReference>
<feature type="transmembrane region" description="Helical" evidence="2">
    <location>
        <begin position="12"/>
        <end position="36"/>
    </location>
</feature>
<keyword evidence="2" id="KW-1133">Transmembrane helix</keyword>
<name>A0A848DD72_9PSEU</name>
<protein>
    <recommendedName>
        <fullName evidence="5">EamA-like transporter family protein</fullName>
    </recommendedName>
</protein>
<evidence type="ECO:0000313" key="4">
    <source>
        <dbReference type="Proteomes" id="UP000586918"/>
    </source>
</evidence>
<evidence type="ECO:0000256" key="2">
    <source>
        <dbReference type="SAM" id="Phobius"/>
    </source>
</evidence>
<gene>
    <name evidence="3" type="ORF">HF519_02825</name>
</gene>
<reference evidence="3 4" key="1">
    <citation type="submission" date="2020-04" db="EMBL/GenBank/DDBJ databases">
        <authorList>
            <person name="Klaysubun C."/>
            <person name="Duangmal K."/>
            <person name="Lipun K."/>
        </authorList>
    </citation>
    <scope>NUCLEOTIDE SEQUENCE [LARGE SCALE GENOMIC DNA]</scope>
    <source>
        <strain evidence="3 4">DSM 45300</strain>
    </source>
</reference>
<dbReference type="Gene3D" id="1.10.3730.20">
    <property type="match status" value="1"/>
</dbReference>
<keyword evidence="2" id="KW-0812">Transmembrane</keyword>
<dbReference type="RefSeq" id="WP_169410024.1">
    <property type="nucleotide sequence ID" value="NZ_JAAXKZ010000005.1"/>
</dbReference>
<comment type="caution">
    <text evidence="3">The sequence shown here is derived from an EMBL/GenBank/DDBJ whole genome shotgun (WGS) entry which is preliminary data.</text>
</comment>